<protein>
    <submittedName>
        <fullName evidence="5">Ketoacyl-ACP synthase III family protein</fullName>
    </submittedName>
</protein>
<dbReference type="InterPro" id="IPR016039">
    <property type="entry name" value="Thiolase-like"/>
</dbReference>
<dbReference type="InterPro" id="IPR020616">
    <property type="entry name" value="Thiolase_N"/>
</dbReference>
<keyword evidence="6" id="KW-1185">Reference proteome</keyword>
<dbReference type="InterPro" id="IPR013747">
    <property type="entry name" value="ACP_syn_III_C"/>
</dbReference>
<feature type="domain" description="Beta-ketoacyl-[acyl-carrier-protein] synthase III C-terminal" evidence="4">
    <location>
        <begin position="243"/>
        <end position="333"/>
    </location>
</feature>
<dbReference type="CDD" id="cd00827">
    <property type="entry name" value="init_cond_enzymes"/>
    <property type="match status" value="1"/>
</dbReference>
<dbReference type="Gene3D" id="3.40.47.10">
    <property type="match status" value="2"/>
</dbReference>
<evidence type="ECO:0000256" key="2">
    <source>
        <dbReference type="ARBA" id="ARBA00023315"/>
    </source>
</evidence>
<keyword evidence="2" id="KW-0012">Acyltransferase</keyword>
<dbReference type="Proteomes" id="UP001551695">
    <property type="component" value="Unassembled WGS sequence"/>
</dbReference>
<feature type="domain" description="Thiolase N-terminal" evidence="3">
    <location>
        <begin position="50"/>
        <end position="137"/>
    </location>
</feature>
<dbReference type="EMBL" id="JBFAKC010000004">
    <property type="protein sequence ID" value="MEV0707910.1"/>
    <property type="molecule type" value="Genomic_DNA"/>
</dbReference>
<evidence type="ECO:0000256" key="1">
    <source>
        <dbReference type="ARBA" id="ARBA00022679"/>
    </source>
</evidence>
<gene>
    <name evidence="5" type="ORF">AB0I48_10130</name>
</gene>
<evidence type="ECO:0000313" key="6">
    <source>
        <dbReference type="Proteomes" id="UP001551695"/>
    </source>
</evidence>
<sequence length="335" mass="35324">MANDSIYISGIGTALAPRRPISDAVASGECPPKIADANRIESVAVSEGPSGVELAATAARAAIADAGVDGARIDIVAHSNVYYQGHDLWSPAAYIQHAAGAADAVAVEVRQMSNGGMAAIDLAAAYLGARDGDLALVTTGDRFAAPGFDRFISDPGTIYGDGGTAVILSRTEGFAVFRSFVQAADPTLERMHRGDDPFGVAPFSVRPRVDLDPLKKAFLTGSNVLPNVEKVRRGQERVIARSLDDAGVKISDIDWFVLPHFGSRRLRSTYLRPFDIDVERTTWSLARTVGHLGAGDQLAGLAHLRERDLLRGGDAVLFAGVGAGFSWSAAVAEIL</sequence>
<proteinExistence type="predicted"/>
<dbReference type="RefSeq" id="WP_357782036.1">
    <property type="nucleotide sequence ID" value="NZ_JBFAKC010000004.1"/>
</dbReference>
<evidence type="ECO:0000259" key="4">
    <source>
        <dbReference type="Pfam" id="PF08541"/>
    </source>
</evidence>
<dbReference type="Pfam" id="PF00108">
    <property type="entry name" value="Thiolase_N"/>
    <property type="match status" value="1"/>
</dbReference>
<keyword evidence="1" id="KW-0808">Transferase</keyword>
<dbReference type="SUPFAM" id="SSF53901">
    <property type="entry name" value="Thiolase-like"/>
    <property type="match status" value="1"/>
</dbReference>
<comment type="caution">
    <text evidence="5">The sequence shown here is derived from an EMBL/GenBank/DDBJ whole genome shotgun (WGS) entry which is preliminary data.</text>
</comment>
<organism evidence="5 6">
    <name type="scientific">Nocardia aurea</name>
    <dbReference type="NCBI Taxonomy" id="2144174"/>
    <lineage>
        <taxon>Bacteria</taxon>
        <taxon>Bacillati</taxon>
        <taxon>Actinomycetota</taxon>
        <taxon>Actinomycetes</taxon>
        <taxon>Mycobacteriales</taxon>
        <taxon>Nocardiaceae</taxon>
        <taxon>Nocardia</taxon>
    </lineage>
</organism>
<dbReference type="PANTHER" id="PTHR34069">
    <property type="entry name" value="3-OXOACYL-[ACYL-CARRIER-PROTEIN] SYNTHASE 3"/>
    <property type="match status" value="1"/>
</dbReference>
<reference evidence="5 6" key="1">
    <citation type="submission" date="2024-06" db="EMBL/GenBank/DDBJ databases">
        <title>The Natural Products Discovery Center: Release of the First 8490 Sequenced Strains for Exploring Actinobacteria Biosynthetic Diversity.</title>
        <authorList>
            <person name="Kalkreuter E."/>
            <person name="Kautsar S.A."/>
            <person name="Yang D."/>
            <person name="Bader C.D."/>
            <person name="Teijaro C.N."/>
            <person name="Fluegel L."/>
            <person name="Davis C.M."/>
            <person name="Simpson J.R."/>
            <person name="Lauterbach L."/>
            <person name="Steele A.D."/>
            <person name="Gui C."/>
            <person name="Meng S."/>
            <person name="Li G."/>
            <person name="Viehrig K."/>
            <person name="Ye F."/>
            <person name="Su P."/>
            <person name="Kiefer A.F."/>
            <person name="Nichols A."/>
            <person name="Cepeda A.J."/>
            <person name="Yan W."/>
            <person name="Fan B."/>
            <person name="Jiang Y."/>
            <person name="Adhikari A."/>
            <person name="Zheng C.-J."/>
            <person name="Schuster L."/>
            <person name="Cowan T.M."/>
            <person name="Smanski M.J."/>
            <person name="Chevrette M.G."/>
            <person name="De Carvalho L.P.S."/>
            <person name="Shen B."/>
        </authorList>
    </citation>
    <scope>NUCLEOTIDE SEQUENCE [LARGE SCALE GENOMIC DNA]</scope>
    <source>
        <strain evidence="5 6">NPDC050403</strain>
    </source>
</reference>
<evidence type="ECO:0000313" key="5">
    <source>
        <dbReference type="EMBL" id="MEV0707910.1"/>
    </source>
</evidence>
<dbReference type="Pfam" id="PF08541">
    <property type="entry name" value="ACP_syn_III_C"/>
    <property type="match status" value="1"/>
</dbReference>
<evidence type="ECO:0000259" key="3">
    <source>
        <dbReference type="Pfam" id="PF00108"/>
    </source>
</evidence>
<accession>A0ABV3FR63</accession>
<name>A0ABV3FR63_9NOCA</name>
<dbReference type="PANTHER" id="PTHR34069:SF2">
    <property type="entry name" value="BETA-KETOACYL-[ACYL-CARRIER-PROTEIN] SYNTHASE III"/>
    <property type="match status" value="1"/>
</dbReference>